<name>A0A0R2JJ88_9LACO</name>
<dbReference type="STRING" id="1620.IV67_GL001670"/>
<accession>A0A0R2JJ88</accession>
<dbReference type="AlphaFoldDB" id="A0A0R2JJ88"/>
<gene>
    <name evidence="2" type="ORF">IV67_GL001670</name>
</gene>
<reference evidence="2 3" key="1">
    <citation type="journal article" date="2015" name="Genome Announc.">
        <title>Expanding the biotechnology potential of lactobacilli through comparative genomics of 213 strains and associated genera.</title>
        <authorList>
            <person name="Sun Z."/>
            <person name="Harris H.M."/>
            <person name="McCann A."/>
            <person name="Guo C."/>
            <person name="Argimon S."/>
            <person name="Zhang W."/>
            <person name="Yang X."/>
            <person name="Jeffery I.B."/>
            <person name="Cooney J.C."/>
            <person name="Kagawa T.F."/>
            <person name="Liu W."/>
            <person name="Song Y."/>
            <person name="Salvetti E."/>
            <person name="Wrobel A."/>
            <person name="Rasinkangas P."/>
            <person name="Parkhill J."/>
            <person name="Rea M.C."/>
            <person name="O'Sullivan O."/>
            <person name="Ritari J."/>
            <person name="Douillard F.P."/>
            <person name="Paul Ross R."/>
            <person name="Yang R."/>
            <person name="Briner A.E."/>
            <person name="Felis G.E."/>
            <person name="de Vos W.M."/>
            <person name="Barrangou R."/>
            <person name="Klaenhammer T.R."/>
            <person name="Caufield P.W."/>
            <person name="Cui Y."/>
            <person name="Zhang H."/>
            <person name="O'Toole P.W."/>
        </authorList>
    </citation>
    <scope>NUCLEOTIDE SEQUENCE [LARGE SCALE GENOMIC DNA]</scope>
    <source>
        <strain evidence="2 3">DSM 20014</strain>
    </source>
</reference>
<dbReference type="InterPro" id="IPR056088">
    <property type="entry name" value="DUF7671"/>
</dbReference>
<sequence length="106" mass="11948">MADKYPTKELIGVVLEQTNSGNYLPKNTTLTAADFHSWRIGKHTKGKLGSVGQIFLTENNQLIALVATKDLAFKNRHTITPMGRFLKESVDDDLLARLTQQWSQFN</sequence>
<protein>
    <recommendedName>
        <fullName evidence="1">DUF7671 domain-containing protein</fullName>
    </recommendedName>
</protein>
<evidence type="ECO:0000259" key="1">
    <source>
        <dbReference type="Pfam" id="PF24710"/>
    </source>
</evidence>
<dbReference type="Proteomes" id="UP000051673">
    <property type="component" value="Unassembled WGS sequence"/>
</dbReference>
<dbReference type="Pfam" id="PF24710">
    <property type="entry name" value="DUF7671"/>
    <property type="match status" value="1"/>
</dbReference>
<organism evidence="2 3">
    <name type="scientific">Weissella minor</name>
    <dbReference type="NCBI Taxonomy" id="1620"/>
    <lineage>
        <taxon>Bacteria</taxon>
        <taxon>Bacillati</taxon>
        <taxon>Bacillota</taxon>
        <taxon>Bacilli</taxon>
        <taxon>Lactobacillales</taxon>
        <taxon>Lactobacillaceae</taxon>
        <taxon>Weissella</taxon>
    </lineage>
</organism>
<evidence type="ECO:0000313" key="2">
    <source>
        <dbReference type="EMBL" id="KRN77314.1"/>
    </source>
</evidence>
<proteinExistence type="predicted"/>
<dbReference type="OrthoDB" id="2142474at2"/>
<comment type="caution">
    <text evidence="2">The sequence shown here is derived from an EMBL/GenBank/DDBJ whole genome shotgun (WGS) entry which is preliminary data.</text>
</comment>
<feature type="domain" description="DUF7671" evidence="1">
    <location>
        <begin position="3"/>
        <end position="97"/>
    </location>
</feature>
<evidence type="ECO:0000313" key="3">
    <source>
        <dbReference type="Proteomes" id="UP000051673"/>
    </source>
</evidence>
<dbReference type="PATRIC" id="fig|1620.3.peg.1707"/>
<keyword evidence="3" id="KW-1185">Reference proteome</keyword>
<dbReference type="EMBL" id="JQCD01000021">
    <property type="protein sequence ID" value="KRN77314.1"/>
    <property type="molecule type" value="Genomic_DNA"/>
</dbReference>
<dbReference type="RefSeq" id="WP_057786826.1">
    <property type="nucleotide sequence ID" value="NZ_JQCD01000021.1"/>
</dbReference>